<dbReference type="AlphaFoldDB" id="A0AAE0KJ18"/>
<keyword evidence="4" id="KW-1185">Reference proteome</keyword>
<feature type="region of interest" description="Disordered" evidence="1">
    <location>
        <begin position="272"/>
        <end position="409"/>
    </location>
</feature>
<feature type="compositionally biased region" description="Acidic residues" evidence="1">
    <location>
        <begin position="397"/>
        <end position="409"/>
    </location>
</feature>
<feature type="compositionally biased region" description="Polar residues" evidence="1">
    <location>
        <begin position="30"/>
        <end position="43"/>
    </location>
</feature>
<comment type="caution">
    <text evidence="3">The sequence shown here is derived from an EMBL/GenBank/DDBJ whole genome shotgun (WGS) entry which is preliminary data.</text>
</comment>
<dbReference type="InterPro" id="IPR019327">
    <property type="entry name" value="WKF"/>
</dbReference>
<feature type="compositionally biased region" description="Low complexity" evidence="1">
    <location>
        <begin position="20"/>
        <end position="29"/>
    </location>
</feature>
<reference evidence="3" key="1">
    <citation type="journal article" date="2023" name="Mol. Phylogenet. Evol.">
        <title>Genome-scale phylogeny and comparative genomics of the fungal order Sordariales.</title>
        <authorList>
            <person name="Hensen N."/>
            <person name="Bonometti L."/>
            <person name="Westerberg I."/>
            <person name="Brannstrom I.O."/>
            <person name="Guillou S."/>
            <person name="Cros-Aarteil S."/>
            <person name="Calhoun S."/>
            <person name="Haridas S."/>
            <person name="Kuo A."/>
            <person name="Mondo S."/>
            <person name="Pangilinan J."/>
            <person name="Riley R."/>
            <person name="LaButti K."/>
            <person name="Andreopoulos B."/>
            <person name="Lipzen A."/>
            <person name="Chen C."/>
            <person name="Yan M."/>
            <person name="Daum C."/>
            <person name="Ng V."/>
            <person name="Clum A."/>
            <person name="Steindorff A."/>
            <person name="Ohm R.A."/>
            <person name="Martin F."/>
            <person name="Silar P."/>
            <person name="Natvig D.O."/>
            <person name="Lalanne C."/>
            <person name="Gautier V."/>
            <person name="Ament-Velasquez S.L."/>
            <person name="Kruys A."/>
            <person name="Hutchinson M.I."/>
            <person name="Powell A.J."/>
            <person name="Barry K."/>
            <person name="Miller A.N."/>
            <person name="Grigoriev I.V."/>
            <person name="Debuchy R."/>
            <person name="Gladieux P."/>
            <person name="Hiltunen Thoren M."/>
            <person name="Johannesson H."/>
        </authorList>
    </citation>
    <scope>NUCLEOTIDE SEQUENCE</scope>
    <source>
        <strain evidence="3">CBS 232.78</strain>
    </source>
</reference>
<dbReference type="EMBL" id="JAULSW010000006">
    <property type="protein sequence ID" value="KAK3377693.1"/>
    <property type="molecule type" value="Genomic_DNA"/>
</dbReference>
<organism evidence="3 4">
    <name type="scientific">Podospora didyma</name>
    <dbReference type="NCBI Taxonomy" id="330526"/>
    <lineage>
        <taxon>Eukaryota</taxon>
        <taxon>Fungi</taxon>
        <taxon>Dikarya</taxon>
        <taxon>Ascomycota</taxon>
        <taxon>Pezizomycotina</taxon>
        <taxon>Sordariomycetes</taxon>
        <taxon>Sordariomycetidae</taxon>
        <taxon>Sordariales</taxon>
        <taxon>Podosporaceae</taxon>
        <taxon>Podospora</taxon>
    </lineage>
</organism>
<proteinExistence type="predicted"/>
<reference evidence="3" key="2">
    <citation type="submission" date="2023-06" db="EMBL/GenBank/DDBJ databases">
        <authorList>
            <consortium name="Lawrence Berkeley National Laboratory"/>
            <person name="Haridas S."/>
            <person name="Hensen N."/>
            <person name="Bonometti L."/>
            <person name="Westerberg I."/>
            <person name="Brannstrom I.O."/>
            <person name="Guillou S."/>
            <person name="Cros-Aarteil S."/>
            <person name="Calhoun S."/>
            <person name="Kuo A."/>
            <person name="Mondo S."/>
            <person name="Pangilinan J."/>
            <person name="Riley R."/>
            <person name="LaButti K."/>
            <person name="Andreopoulos B."/>
            <person name="Lipzen A."/>
            <person name="Chen C."/>
            <person name="Yanf M."/>
            <person name="Daum C."/>
            <person name="Ng V."/>
            <person name="Clum A."/>
            <person name="Steindorff A."/>
            <person name="Ohm R."/>
            <person name="Martin F."/>
            <person name="Silar P."/>
            <person name="Natvig D."/>
            <person name="Lalanne C."/>
            <person name="Gautier V."/>
            <person name="Ament-velasquez S.L."/>
            <person name="Kruys A."/>
            <person name="Hutchinson M.I."/>
            <person name="Powell A.J."/>
            <person name="Barry K."/>
            <person name="Miller A.N."/>
            <person name="Grigoriev I.V."/>
            <person name="Debuchy R."/>
            <person name="Gladieux P."/>
            <person name="Thoren M.H."/>
            <person name="Johannesson H."/>
        </authorList>
    </citation>
    <scope>NUCLEOTIDE SEQUENCE</scope>
    <source>
        <strain evidence="3">CBS 232.78</strain>
    </source>
</reference>
<feature type="compositionally biased region" description="Low complexity" evidence="1">
    <location>
        <begin position="376"/>
        <end position="385"/>
    </location>
</feature>
<evidence type="ECO:0000256" key="1">
    <source>
        <dbReference type="SAM" id="MobiDB-lite"/>
    </source>
</evidence>
<feature type="compositionally biased region" description="Low complexity" evidence="1">
    <location>
        <begin position="278"/>
        <end position="305"/>
    </location>
</feature>
<feature type="compositionally biased region" description="Acidic residues" evidence="1">
    <location>
        <begin position="353"/>
        <end position="365"/>
    </location>
</feature>
<feature type="domain" description="WKF" evidence="2">
    <location>
        <begin position="124"/>
        <end position="186"/>
    </location>
</feature>
<feature type="region of interest" description="Disordered" evidence="1">
    <location>
        <begin position="1"/>
        <end position="116"/>
    </location>
</feature>
<evidence type="ECO:0000313" key="4">
    <source>
        <dbReference type="Proteomes" id="UP001285441"/>
    </source>
</evidence>
<evidence type="ECO:0000259" key="2">
    <source>
        <dbReference type="Pfam" id="PF10180"/>
    </source>
</evidence>
<dbReference type="PANTHER" id="PTHR22306:SF2">
    <property type="entry name" value="CHROMOSOME 7 OPEN READING FRAME 50"/>
    <property type="match status" value="1"/>
</dbReference>
<protein>
    <recommendedName>
        <fullName evidence="2">WKF domain-containing protein</fullName>
    </recommendedName>
</protein>
<sequence>MSTRVPAWKRLGLKLKGSADESPAASSDAQTPQQPNATSSSPASALKRKIATNGFDQTPYKKSRTDDRAGSESALRRQKSVTFTEDTANGTPVEKKPPKKERKPKQPSDAATSKPAFTLEPALAYLRQWHTAREAWKFNKNNQTLLIKYFFDGDKVPSPDTPAFYEYVRDIKGFVRTRLRETATEIRKKDMEDGAAAFPASTKDKETKQKEYEDVISRFLAERQQSEASSANVNGKRSFDDVELVLRTADPEIKQRLLKRIRAELVLENLSDSEDTTSTETTTTTCSGSVSSSAASKAAAAASKSSPEKAAKQGETSQQPAKRRRLRNARTAAVDVDSSSDDSDSSDSNSSSSDDDDESEDEDMETIPNGNAAETSSSSSSSSSESDSEPVATGEESGSDDDSSDDDED</sequence>
<accession>A0AAE0KJ18</accession>
<dbReference type="Pfam" id="PF10180">
    <property type="entry name" value="WKF"/>
    <property type="match status" value="1"/>
</dbReference>
<dbReference type="PANTHER" id="PTHR22306">
    <property type="entry name" value="CHROMOSOME 7 OPEN READING FRAME 50"/>
    <property type="match status" value="1"/>
</dbReference>
<gene>
    <name evidence="3" type="ORF">B0H63DRAFT_222590</name>
</gene>
<dbReference type="Proteomes" id="UP001285441">
    <property type="component" value="Unassembled WGS sequence"/>
</dbReference>
<evidence type="ECO:0000313" key="3">
    <source>
        <dbReference type="EMBL" id="KAK3377693.1"/>
    </source>
</evidence>
<name>A0AAE0KJ18_9PEZI</name>
<feature type="compositionally biased region" description="Polar residues" evidence="1">
    <location>
        <begin position="80"/>
        <end position="90"/>
    </location>
</feature>